<accession>A0A3N2D240</accession>
<keyword evidence="12" id="KW-1185">Reference proteome</keyword>
<sequence>MRQPSAPRAPRTGPTRTGAQRPPDPRAPRGADLVIPADELADLHADWDEPVPDDDAPREQPEVAPGRPDRAPRAALPGRAPVSQLDDRLAERRRARSRVLWTRIGIGVGVLLLLVGAVWAVGFSSLLALRSDRIVIAGEGAYLDRDAAVAVVEEAVGTPLVRLDTAGIAARLEERPDVADAVVTRDWPGGVTATLTPREPVAVAAAADGGESELLDLVGPDGVVVASVAPDAAPGDLPLLTVDMTQDGAQDTVLAVLSVLDQLPPELREQVRDAGATSPDAIELRLHSGSSVGWGSAAESDLKARVLLTLLQVPATRYDVSAPEAPTTS</sequence>
<keyword evidence="6 9" id="KW-0472">Membrane</keyword>
<organism evidence="11 12">
    <name type="scientific">Salana multivorans</name>
    <dbReference type="NCBI Taxonomy" id="120377"/>
    <lineage>
        <taxon>Bacteria</taxon>
        <taxon>Bacillati</taxon>
        <taxon>Actinomycetota</taxon>
        <taxon>Actinomycetes</taxon>
        <taxon>Micrococcales</taxon>
        <taxon>Beutenbergiaceae</taxon>
        <taxon>Salana</taxon>
    </lineage>
</organism>
<dbReference type="InterPro" id="IPR050487">
    <property type="entry name" value="FtsQ_DivIB"/>
</dbReference>
<dbReference type="PANTHER" id="PTHR37820:SF1">
    <property type="entry name" value="CELL DIVISION PROTEIN FTSQ"/>
    <property type="match status" value="1"/>
</dbReference>
<evidence type="ECO:0000256" key="7">
    <source>
        <dbReference type="ARBA" id="ARBA00023306"/>
    </source>
</evidence>
<evidence type="ECO:0000259" key="10">
    <source>
        <dbReference type="PROSITE" id="PS51779"/>
    </source>
</evidence>
<keyword evidence="3 11" id="KW-0132">Cell division</keyword>
<feature type="transmembrane region" description="Helical" evidence="9">
    <location>
        <begin position="100"/>
        <end position="121"/>
    </location>
</feature>
<comment type="subcellular location">
    <subcellularLocation>
        <location evidence="1">Membrane</location>
    </subcellularLocation>
</comment>
<keyword evidence="4 9" id="KW-0812">Transmembrane</keyword>
<dbReference type="Pfam" id="PF08478">
    <property type="entry name" value="POTRA_1"/>
    <property type="match status" value="1"/>
</dbReference>
<evidence type="ECO:0000256" key="9">
    <source>
        <dbReference type="SAM" id="Phobius"/>
    </source>
</evidence>
<dbReference type="Proteomes" id="UP000275356">
    <property type="component" value="Unassembled WGS sequence"/>
</dbReference>
<dbReference type="GO" id="GO:0005886">
    <property type="term" value="C:plasma membrane"/>
    <property type="evidence" value="ECO:0007669"/>
    <property type="project" value="TreeGrafter"/>
</dbReference>
<keyword evidence="5 9" id="KW-1133">Transmembrane helix</keyword>
<evidence type="ECO:0000256" key="6">
    <source>
        <dbReference type="ARBA" id="ARBA00023136"/>
    </source>
</evidence>
<dbReference type="GO" id="GO:0051301">
    <property type="term" value="P:cell division"/>
    <property type="evidence" value="ECO:0007669"/>
    <property type="project" value="UniProtKB-KW"/>
</dbReference>
<evidence type="ECO:0000256" key="8">
    <source>
        <dbReference type="SAM" id="MobiDB-lite"/>
    </source>
</evidence>
<comment type="caution">
    <text evidence="11">The sequence shown here is derived from an EMBL/GenBank/DDBJ whole genome shotgun (WGS) entry which is preliminary data.</text>
</comment>
<evidence type="ECO:0000256" key="1">
    <source>
        <dbReference type="ARBA" id="ARBA00004370"/>
    </source>
</evidence>
<evidence type="ECO:0000256" key="5">
    <source>
        <dbReference type="ARBA" id="ARBA00022989"/>
    </source>
</evidence>
<evidence type="ECO:0000256" key="3">
    <source>
        <dbReference type="ARBA" id="ARBA00022618"/>
    </source>
</evidence>
<feature type="compositionally biased region" description="Basic and acidic residues" evidence="8">
    <location>
        <begin position="55"/>
        <end position="72"/>
    </location>
</feature>
<keyword evidence="2" id="KW-1003">Cell membrane</keyword>
<dbReference type="AlphaFoldDB" id="A0A3N2D240"/>
<dbReference type="Gene3D" id="3.10.20.310">
    <property type="entry name" value="membrane protein fhac"/>
    <property type="match status" value="1"/>
</dbReference>
<dbReference type="Pfam" id="PF03799">
    <property type="entry name" value="FtsQ_DivIB_C"/>
    <property type="match status" value="1"/>
</dbReference>
<dbReference type="PANTHER" id="PTHR37820">
    <property type="entry name" value="CELL DIVISION PROTEIN DIVIB"/>
    <property type="match status" value="1"/>
</dbReference>
<evidence type="ECO:0000256" key="4">
    <source>
        <dbReference type="ARBA" id="ARBA00022692"/>
    </source>
</evidence>
<dbReference type="EMBL" id="RKHQ01000002">
    <property type="protein sequence ID" value="ROR93840.1"/>
    <property type="molecule type" value="Genomic_DNA"/>
</dbReference>
<evidence type="ECO:0000256" key="2">
    <source>
        <dbReference type="ARBA" id="ARBA00022475"/>
    </source>
</evidence>
<dbReference type="OrthoDB" id="4793367at2"/>
<dbReference type="InterPro" id="IPR005548">
    <property type="entry name" value="Cell_div_FtsQ/DivIB_C"/>
</dbReference>
<dbReference type="RefSeq" id="WP_123740731.1">
    <property type="nucleotide sequence ID" value="NZ_RKHQ01000002.1"/>
</dbReference>
<evidence type="ECO:0000313" key="12">
    <source>
        <dbReference type="Proteomes" id="UP000275356"/>
    </source>
</evidence>
<proteinExistence type="predicted"/>
<evidence type="ECO:0000313" key="11">
    <source>
        <dbReference type="EMBL" id="ROR93840.1"/>
    </source>
</evidence>
<dbReference type="InterPro" id="IPR013685">
    <property type="entry name" value="POTRA_FtsQ_type"/>
</dbReference>
<feature type="region of interest" description="Disordered" evidence="8">
    <location>
        <begin position="1"/>
        <end position="87"/>
    </location>
</feature>
<dbReference type="InterPro" id="IPR034746">
    <property type="entry name" value="POTRA"/>
</dbReference>
<gene>
    <name evidence="11" type="ORF">EDD28_3268</name>
</gene>
<reference evidence="11 12" key="1">
    <citation type="submission" date="2018-11" db="EMBL/GenBank/DDBJ databases">
        <title>Sequencing the genomes of 1000 actinobacteria strains.</title>
        <authorList>
            <person name="Klenk H.-P."/>
        </authorList>
    </citation>
    <scope>NUCLEOTIDE SEQUENCE [LARGE SCALE GENOMIC DNA]</scope>
    <source>
        <strain evidence="11 12">DSM 13521</strain>
    </source>
</reference>
<keyword evidence="7" id="KW-0131">Cell cycle</keyword>
<protein>
    <submittedName>
        <fullName evidence="11">Cell division protein FtsQ</fullName>
    </submittedName>
</protein>
<name>A0A3N2D240_9MICO</name>
<dbReference type="PROSITE" id="PS51779">
    <property type="entry name" value="POTRA"/>
    <property type="match status" value="1"/>
</dbReference>
<feature type="domain" description="POTRA" evidence="10">
    <location>
        <begin position="129"/>
        <end position="198"/>
    </location>
</feature>